<evidence type="ECO:0000313" key="1">
    <source>
        <dbReference type="EMBL" id="KWT91060.1"/>
    </source>
</evidence>
<organism evidence="1 2">
    <name type="scientific">Candidatus Magnetominusculus xianensis</name>
    <dbReference type="NCBI Taxonomy" id="1748249"/>
    <lineage>
        <taxon>Bacteria</taxon>
        <taxon>Pseudomonadati</taxon>
        <taxon>Nitrospirota</taxon>
        <taxon>Nitrospiria</taxon>
        <taxon>Nitrospirales</taxon>
        <taxon>Nitrospiraceae</taxon>
        <taxon>Candidatus Magnetominusculus</taxon>
    </lineage>
</organism>
<dbReference type="Proteomes" id="UP000060487">
    <property type="component" value="Unassembled WGS sequence"/>
</dbReference>
<name>A0ABR5SH90_9BACT</name>
<sequence length="151" mass="16529">MMRKIAVIVILLLVPALVYSETMQVITKENAVRADCNFYSAVKAMVKYADTLEIVSTKGDWYMVKFGDKSGCIHKTALNKTAVALAKTEGGKHTASKDEVSLAGKGFNPQVEDAYKKKHPELDFDLVTKIEGFTVPAEKVAAFIKDGGLKE</sequence>
<reference evidence="1 2" key="1">
    <citation type="submission" date="2015-11" db="EMBL/GenBank/DDBJ databases">
        <authorList>
            <person name="Lin W."/>
        </authorList>
    </citation>
    <scope>NUCLEOTIDE SEQUENCE [LARGE SCALE GENOMIC DNA]</scope>
    <source>
        <strain evidence="1 2">HCH-1</strain>
    </source>
</reference>
<comment type="caution">
    <text evidence="1">The sequence shown here is derived from an EMBL/GenBank/DDBJ whole genome shotgun (WGS) entry which is preliminary data.</text>
</comment>
<gene>
    <name evidence="1" type="ORF">ASN18_0884</name>
</gene>
<dbReference type="EMBL" id="LNQR01000032">
    <property type="protein sequence ID" value="KWT91060.1"/>
    <property type="molecule type" value="Genomic_DNA"/>
</dbReference>
<keyword evidence="2" id="KW-1185">Reference proteome</keyword>
<evidence type="ECO:0000313" key="2">
    <source>
        <dbReference type="Proteomes" id="UP000060487"/>
    </source>
</evidence>
<protein>
    <recommendedName>
        <fullName evidence="3">Secreted protein</fullName>
    </recommendedName>
</protein>
<accession>A0ABR5SH90</accession>
<evidence type="ECO:0008006" key="3">
    <source>
        <dbReference type="Google" id="ProtNLM"/>
    </source>
</evidence>
<dbReference type="Gene3D" id="2.30.30.40">
    <property type="entry name" value="SH3 Domains"/>
    <property type="match status" value="1"/>
</dbReference>
<dbReference type="RefSeq" id="WP_157072825.1">
    <property type="nucleotide sequence ID" value="NZ_LNQR01000032.1"/>
</dbReference>
<proteinExistence type="predicted"/>